<evidence type="ECO:0000313" key="1">
    <source>
        <dbReference type="EMBL" id="KAJ8373822.1"/>
    </source>
</evidence>
<proteinExistence type="predicted"/>
<comment type="caution">
    <text evidence="1">The sequence shown here is derived from an EMBL/GenBank/DDBJ whole genome shotgun (WGS) entry which is preliminary data.</text>
</comment>
<dbReference type="EMBL" id="JAINUF010000002">
    <property type="protein sequence ID" value="KAJ8373822.1"/>
    <property type="molecule type" value="Genomic_DNA"/>
</dbReference>
<sequence>MEPRPGSLYVEGLNASHACHHSSSTASLPCTVQRSGGLGGPHRAESSYGGPAWFGPRAARYLRSRTASTPVPVHSGKRSSEFLQYMTKHSRLRFSSGETWLGLQGVVLMGEWRFDWQVSSPIVCLTWPGERPQTQATPTEGHK</sequence>
<protein>
    <submittedName>
        <fullName evidence="1">Uncharacterized protein</fullName>
    </submittedName>
</protein>
<name>A0A9Q1G1Q4_SYNKA</name>
<dbReference type="Proteomes" id="UP001152622">
    <property type="component" value="Chromosome 2"/>
</dbReference>
<evidence type="ECO:0000313" key="2">
    <source>
        <dbReference type="Proteomes" id="UP001152622"/>
    </source>
</evidence>
<accession>A0A9Q1G1Q4</accession>
<organism evidence="1 2">
    <name type="scientific">Synaphobranchus kaupii</name>
    <name type="common">Kaup's arrowtooth eel</name>
    <dbReference type="NCBI Taxonomy" id="118154"/>
    <lineage>
        <taxon>Eukaryota</taxon>
        <taxon>Metazoa</taxon>
        <taxon>Chordata</taxon>
        <taxon>Craniata</taxon>
        <taxon>Vertebrata</taxon>
        <taxon>Euteleostomi</taxon>
        <taxon>Actinopterygii</taxon>
        <taxon>Neopterygii</taxon>
        <taxon>Teleostei</taxon>
        <taxon>Anguilliformes</taxon>
        <taxon>Synaphobranchidae</taxon>
        <taxon>Synaphobranchus</taxon>
    </lineage>
</organism>
<dbReference type="AlphaFoldDB" id="A0A9Q1G1Q4"/>
<keyword evidence="2" id="KW-1185">Reference proteome</keyword>
<gene>
    <name evidence="1" type="ORF">SKAU_G00044020</name>
</gene>
<reference evidence="1" key="1">
    <citation type="journal article" date="2023" name="Science">
        <title>Genome structures resolve the early diversification of teleost fishes.</title>
        <authorList>
            <person name="Parey E."/>
            <person name="Louis A."/>
            <person name="Montfort J."/>
            <person name="Bouchez O."/>
            <person name="Roques C."/>
            <person name="Iampietro C."/>
            <person name="Lluch J."/>
            <person name="Castinel A."/>
            <person name="Donnadieu C."/>
            <person name="Desvignes T."/>
            <person name="Floi Bucao C."/>
            <person name="Jouanno E."/>
            <person name="Wen M."/>
            <person name="Mejri S."/>
            <person name="Dirks R."/>
            <person name="Jansen H."/>
            <person name="Henkel C."/>
            <person name="Chen W.J."/>
            <person name="Zahm M."/>
            <person name="Cabau C."/>
            <person name="Klopp C."/>
            <person name="Thompson A.W."/>
            <person name="Robinson-Rechavi M."/>
            <person name="Braasch I."/>
            <person name="Lecointre G."/>
            <person name="Bobe J."/>
            <person name="Postlethwait J.H."/>
            <person name="Berthelot C."/>
            <person name="Roest Crollius H."/>
            <person name="Guiguen Y."/>
        </authorList>
    </citation>
    <scope>NUCLEOTIDE SEQUENCE</scope>
    <source>
        <strain evidence="1">WJC10195</strain>
    </source>
</reference>